<name>A0A6J7KES3_9ZZZZ</name>
<dbReference type="Pfam" id="PF14386">
    <property type="entry name" value="DUF4417"/>
    <property type="match status" value="1"/>
</dbReference>
<reference evidence="1" key="1">
    <citation type="submission" date="2020-05" db="EMBL/GenBank/DDBJ databases">
        <authorList>
            <person name="Chiriac C."/>
            <person name="Salcher M."/>
            <person name="Ghai R."/>
            <person name="Kavagutti S V."/>
        </authorList>
    </citation>
    <scope>NUCLEOTIDE SEQUENCE</scope>
</reference>
<proteinExistence type="predicted"/>
<dbReference type="InterPro" id="IPR025530">
    <property type="entry name" value="DUF4417"/>
</dbReference>
<sequence length="151" mass="17175">MEFAPYKIMLTPDVTIGDGMPPWQKARNVVLGRAAGVVWEKRGMKVIPTVRWTNQEDLDLVTCGIPQRSVFAVSSYMARRDPTDYSIFQEGLRYLVNCLNPVAVIVYGSLDDELSNELSRFCDIFVYQDPMTKIRDNAKRVSPDDNALFPH</sequence>
<gene>
    <name evidence="1" type="ORF">UFOPK3837_00582</name>
</gene>
<dbReference type="EMBL" id="CAFBNO010000018">
    <property type="protein sequence ID" value="CAB4953363.1"/>
    <property type="molecule type" value="Genomic_DNA"/>
</dbReference>
<organism evidence="1">
    <name type="scientific">freshwater metagenome</name>
    <dbReference type="NCBI Taxonomy" id="449393"/>
    <lineage>
        <taxon>unclassified sequences</taxon>
        <taxon>metagenomes</taxon>
        <taxon>ecological metagenomes</taxon>
    </lineage>
</organism>
<dbReference type="AlphaFoldDB" id="A0A6J7KES3"/>
<protein>
    <submittedName>
        <fullName evidence="1">Unannotated protein</fullName>
    </submittedName>
</protein>
<evidence type="ECO:0000313" key="1">
    <source>
        <dbReference type="EMBL" id="CAB4953363.1"/>
    </source>
</evidence>
<accession>A0A6J7KES3</accession>